<dbReference type="EMBL" id="CAJPWZ010000098">
    <property type="protein sequence ID" value="CAG2185658.1"/>
    <property type="molecule type" value="Genomic_DNA"/>
</dbReference>
<sequence>MAKEMFDACIVDVCMNLGGPYEKEALCLAIDAVAQNSMTCDEHSTYKFSSKCPATCENKNPTDEDCDLPAVEGCVCDEGYYLDDKKCVLESQCGCIADDNEYYKIGAIRRENDCTLEEQCMPGGEMKENWKNEGCHENGWCVVKKGNYECECKANYRGDGREKCDAGNCENDCGENAVLRKGKCRCPKGHTGDPKKKCSKMCRCVSAGDPHIRTTDGAMLHVMGVCKYILSELKDTKDPCAYTVETTTEKRNSRPVSYNKRVDFTIGNVVYSILKGSDVMINGQLVPVPQNLDAENIVITREERSIVIRHTKCEIDVSYDGRHKVMVQAPFSTYSGRVSGMCGNCNRDKEDDYMDGDGNLAKPRALHYRLGQKWKSPGESCQDEQPLATCSDKATKEAGKMNKCGLLNSKNGLFKEAFVEGFDLSEYYASCVFDVCENLNLNLHCQMLEYAVKTASQSEIRIDLTEWRIVTNCPLKCDKTFVESDKVTCIPNCMDTEADKSSECATAPYRGCTCESGKVEKDNICVDIAECRACSLDIDTRNYNVFVGDTYPYQSECGNFKQCVDKDGKQALIEKTDVKCTGEKQECRIEGGTRKCMCVEGFEQDIDDSSKCIGTF</sequence>
<accession>A0A8S3PQA4</accession>
<dbReference type="CDD" id="cd19941">
    <property type="entry name" value="TIL"/>
    <property type="match status" value="1"/>
</dbReference>
<dbReference type="Pfam" id="PF00094">
    <property type="entry name" value="VWD"/>
    <property type="match status" value="1"/>
</dbReference>
<evidence type="ECO:0000256" key="2">
    <source>
        <dbReference type="ARBA" id="ARBA00023180"/>
    </source>
</evidence>
<keyword evidence="2" id="KW-0325">Glycoprotein</keyword>
<keyword evidence="5" id="KW-1185">Reference proteome</keyword>
<comment type="caution">
    <text evidence="4">The sequence shown here is derived from an EMBL/GenBank/DDBJ whole genome shotgun (WGS) entry which is preliminary data.</text>
</comment>
<evidence type="ECO:0000313" key="5">
    <source>
        <dbReference type="Proteomes" id="UP000683360"/>
    </source>
</evidence>
<dbReference type="InterPro" id="IPR050780">
    <property type="entry name" value="Mucin_vWF_Thrombospondin_sf"/>
</dbReference>
<dbReference type="SMART" id="SM00216">
    <property type="entry name" value="VWD"/>
    <property type="match status" value="1"/>
</dbReference>
<dbReference type="Proteomes" id="UP000683360">
    <property type="component" value="Unassembled WGS sequence"/>
</dbReference>
<name>A0A8S3PQA4_MYTED</name>
<dbReference type="InterPro" id="IPR002919">
    <property type="entry name" value="TIL_dom"/>
</dbReference>
<dbReference type="PANTHER" id="PTHR11339:SF395">
    <property type="entry name" value="GH18 DOMAIN-CONTAINING PROTEIN"/>
    <property type="match status" value="1"/>
</dbReference>
<dbReference type="SUPFAM" id="SSF57567">
    <property type="entry name" value="Serine protease inhibitors"/>
    <property type="match status" value="2"/>
</dbReference>
<reference evidence="4" key="1">
    <citation type="submission" date="2021-03" db="EMBL/GenBank/DDBJ databases">
        <authorList>
            <person name="Bekaert M."/>
        </authorList>
    </citation>
    <scope>NUCLEOTIDE SEQUENCE</scope>
</reference>
<dbReference type="InterPro" id="IPR036084">
    <property type="entry name" value="Ser_inhib-like_sf"/>
</dbReference>
<organism evidence="4 5">
    <name type="scientific">Mytilus edulis</name>
    <name type="common">Blue mussel</name>
    <dbReference type="NCBI Taxonomy" id="6550"/>
    <lineage>
        <taxon>Eukaryota</taxon>
        <taxon>Metazoa</taxon>
        <taxon>Spiralia</taxon>
        <taxon>Lophotrochozoa</taxon>
        <taxon>Mollusca</taxon>
        <taxon>Bivalvia</taxon>
        <taxon>Autobranchia</taxon>
        <taxon>Pteriomorphia</taxon>
        <taxon>Mytilida</taxon>
        <taxon>Mytiloidea</taxon>
        <taxon>Mytilidae</taxon>
        <taxon>Mytilinae</taxon>
        <taxon>Mytilus</taxon>
    </lineage>
</organism>
<keyword evidence="1" id="KW-1015">Disulfide bond</keyword>
<dbReference type="Gene3D" id="2.10.25.10">
    <property type="entry name" value="Laminin"/>
    <property type="match status" value="1"/>
</dbReference>
<dbReference type="PROSITE" id="PS51233">
    <property type="entry name" value="VWFD"/>
    <property type="match status" value="1"/>
</dbReference>
<gene>
    <name evidence="4" type="ORF">MEDL_1303</name>
</gene>
<dbReference type="Pfam" id="PF01826">
    <property type="entry name" value="TIL"/>
    <property type="match status" value="1"/>
</dbReference>
<protein>
    <recommendedName>
        <fullName evidence="3">VWFD domain-containing protein</fullName>
    </recommendedName>
</protein>
<dbReference type="PANTHER" id="PTHR11339">
    <property type="entry name" value="EXTRACELLULAR MATRIX GLYCOPROTEIN RELATED"/>
    <property type="match status" value="1"/>
</dbReference>
<dbReference type="OrthoDB" id="6059693at2759"/>
<dbReference type="InterPro" id="IPR000742">
    <property type="entry name" value="EGF"/>
</dbReference>
<proteinExistence type="predicted"/>
<evidence type="ECO:0000256" key="1">
    <source>
        <dbReference type="ARBA" id="ARBA00023157"/>
    </source>
</evidence>
<evidence type="ECO:0000259" key="3">
    <source>
        <dbReference type="PROSITE" id="PS51233"/>
    </source>
</evidence>
<evidence type="ECO:0000313" key="4">
    <source>
        <dbReference type="EMBL" id="CAG2185658.1"/>
    </source>
</evidence>
<feature type="domain" description="VWFD" evidence="3">
    <location>
        <begin position="202"/>
        <end position="382"/>
    </location>
</feature>
<dbReference type="AlphaFoldDB" id="A0A8S3PQA4"/>
<dbReference type="SMART" id="SM00181">
    <property type="entry name" value="EGF"/>
    <property type="match status" value="4"/>
</dbReference>
<dbReference type="GO" id="GO:0031012">
    <property type="term" value="C:extracellular matrix"/>
    <property type="evidence" value="ECO:0007669"/>
    <property type="project" value="TreeGrafter"/>
</dbReference>
<dbReference type="GO" id="GO:0005615">
    <property type="term" value="C:extracellular space"/>
    <property type="evidence" value="ECO:0007669"/>
    <property type="project" value="TreeGrafter"/>
</dbReference>
<dbReference type="InterPro" id="IPR001846">
    <property type="entry name" value="VWF_type-D"/>
</dbReference>